<name>A0AAD8WJE0_LOLMU</name>
<evidence type="ECO:0000313" key="3">
    <source>
        <dbReference type="Proteomes" id="UP001231189"/>
    </source>
</evidence>
<accession>A0AAD8WJE0</accession>
<evidence type="ECO:0000313" key="2">
    <source>
        <dbReference type="EMBL" id="KAK1664822.1"/>
    </source>
</evidence>
<dbReference type="Proteomes" id="UP001231189">
    <property type="component" value="Unassembled WGS sequence"/>
</dbReference>
<comment type="caution">
    <text evidence="2">The sequence shown here is derived from an EMBL/GenBank/DDBJ whole genome shotgun (WGS) entry which is preliminary data.</text>
</comment>
<protein>
    <submittedName>
        <fullName evidence="2">Uncharacterized protein</fullName>
    </submittedName>
</protein>
<dbReference type="EMBL" id="JAUUTY010000003">
    <property type="protein sequence ID" value="KAK1664822.1"/>
    <property type="molecule type" value="Genomic_DNA"/>
</dbReference>
<keyword evidence="1" id="KW-0175">Coiled coil</keyword>
<dbReference type="AlphaFoldDB" id="A0AAD8WJE0"/>
<evidence type="ECO:0000256" key="1">
    <source>
        <dbReference type="SAM" id="Coils"/>
    </source>
</evidence>
<keyword evidence="3" id="KW-1185">Reference proteome</keyword>
<reference evidence="2" key="1">
    <citation type="submission" date="2023-07" db="EMBL/GenBank/DDBJ databases">
        <title>A chromosome-level genome assembly of Lolium multiflorum.</title>
        <authorList>
            <person name="Chen Y."/>
            <person name="Copetti D."/>
            <person name="Kolliker R."/>
            <person name="Studer B."/>
        </authorList>
    </citation>
    <scope>NUCLEOTIDE SEQUENCE</scope>
    <source>
        <strain evidence="2">02402/16</strain>
        <tissue evidence="2">Leaf</tissue>
    </source>
</reference>
<dbReference type="PANTHER" id="PTHR33026:SF7">
    <property type="entry name" value="OS03G0100275 PROTEIN"/>
    <property type="match status" value="1"/>
</dbReference>
<feature type="coiled-coil region" evidence="1">
    <location>
        <begin position="142"/>
        <end position="169"/>
    </location>
</feature>
<proteinExistence type="predicted"/>
<sequence>MAQEMAIHPRQNRRSQEYGIAPFNSAAEILRRQSWDAEASADEKAATDALMKRIHHLQNTRSEELSGVQITAYFLRIRVQPLQARKNPLWAYAGEEDVDRLSVDLSTKDLEKLIRRFSSLSKKDEDPTSCRVEPYSGNHTLPEQAEERAEALEAKLKLSEEAREKAQVDAASVEELRQHLSKAEYALSDKITEQTAWEQGIMTGLKPKADAFSVRRNDERFELLAPKDDRLLDALSILELQGDLARTNLSDSRMAFSRLFPHFFPKENEPKIFSALVKRFLPKENLALAYRRENLKIGVEGTIALVVNSGQEVDWAKVGDSCKIGKGKWKALVKDAKAHSKKIIAFFSPKSTGSTSTAKTEVK</sequence>
<dbReference type="PANTHER" id="PTHR33026">
    <property type="entry name" value="OS06G0360600 PROTEIN"/>
    <property type="match status" value="1"/>
</dbReference>
<gene>
    <name evidence="2" type="ORF">QYE76_052981</name>
</gene>
<organism evidence="2 3">
    <name type="scientific">Lolium multiflorum</name>
    <name type="common">Italian ryegrass</name>
    <name type="synonym">Lolium perenne subsp. multiflorum</name>
    <dbReference type="NCBI Taxonomy" id="4521"/>
    <lineage>
        <taxon>Eukaryota</taxon>
        <taxon>Viridiplantae</taxon>
        <taxon>Streptophyta</taxon>
        <taxon>Embryophyta</taxon>
        <taxon>Tracheophyta</taxon>
        <taxon>Spermatophyta</taxon>
        <taxon>Magnoliopsida</taxon>
        <taxon>Liliopsida</taxon>
        <taxon>Poales</taxon>
        <taxon>Poaceae</taxon>
        <taxon>BOP clade</taxon>
        <taxon>Pooideae</taxon>
        <taxon>Poodae</taxon>
        <taxon>Poeae</taxon>
        <taxon>Poeae Chloroplast Group 2 (Poeae type)</taxon>
        <taxon>Loliodinae</taxon>
        <taxon>Loliinae</taxon>
        <taxon>Lolium</taxon>
    </lineage>
</organism>